<dbReference type="RefSeq" id="WP_156266131.1">
    <property type="nucleotide sequence ID" value="NZ_WOGU01000001.1"/>
</dbReference>
<reference evidence="2 3" key="1">
    <citation type="submission" date="2019-12" db="EMBL/GenBank/DDBJ databases">
        <authorList>
            <person name="Shi Y."/>
        </authorList>
    </citation>
    <scope>NUCLEOTIDE SEQUENCE [LARGE SCALE GENOMIC DNA]</scope>
    <source>
        <strain evidence="2 3">JCM 17929</strain>
    </source>
</reference>
<evidence type="ECO:0000313" key="3">
    <source>
        <dbReference type="Proteomes" id="UP000436989"/>
    </source>
</evidence>
<protein>
    <submittedName>
        <fullName evidence="2">Uncharacterized protein</fullName>
    </submittedName>
</protein>
<feature type="coiled-coil region" evidence="1">
    <location>
        <begin position="12"/>
        <end position="46"/>
    </location>
</feature>
<name>A0A6N8GLD0_9MICC</name>
<dbReference type="Proteomes" id="UP000436989">
    <property type="component" value="Unassembled WGS sequence"/>
</dbReference>
<dbReference type="AlphaFoldDB" id="A0A6N8GLD0"/>
<accession>A0A6N8GLD0</accession>
<comment type="caution">
    <text evidence="2">The sequence shown here is derived from an EMBL/GenBank/DDBJ whole genome shotgun (WGS) entry which is preliminary data.</text>
</comment>
<gene>
    <name evidence="2" type="ORF">GMA12_00115</name>
</gene>
<organism evidence="2 3">
    <name type="scientific">Kocuria sediminis</name>
    <dbReference type="NCBI Taxonomy" id="1038857"/>
    <lineage>
        <taxon>Bacteria</taxon>
        <taxon>Bacillati</taxon>
        <taxon>Actinomycetota</taxon>
        <taxon>Actinomycetes</taxon>
        <taxon>Micrococcales</taxon>
        <taxon>Micrococcaceae</taxon>
        <taxon>Kocuria</taxon>
    </lineage>
</organism>
<keyword evidence="1" id="KW-0175">Coiled coil</keyword>
<evidence type="ECO:0000256" key="1">
    <source>
        <dbReference type="SAM" id="Coils"/>
    </source>
</evidence>
<dbReference type="EMBL" id="WOGU01000001">
    <property type="protein sequence ID" value="MUN61574.1"/>
    <property type="molecule type" value="Genomic_DNA"/>
</dbReference>
<evidence type="ECO:0000313" key="2">
    <source>
        <dbReference type="EMBL" id="MUN61574.1"/>
    </source>
</evidence>
<keyword evidence="3" id="KW-1185">Reference proteome</keyword>
<sequence length="209" mass="22581">MSLTTISPDDTLAEARERLTEATAAHQAAREASDAARATLAALEAAADRGEEVDTATFTTAKADLSLKSRRTAALSAQVAEAQQAVDEAHKAVYAARLTDMAAALPSLDKPRQKAVKAFEDYLAAVRAQDDAVRELYAEAKGLPDFPHGKPGQEKATGWPAYATFYQGQWKVEGRLGHVLIDGTPIKRPDLTREGERLAEELVRQARAR</sequence>
<proteinExistence type="predicted"/>